<keyword evidence="1" id="KW-0472">Membrane</keyword>
<gene>
    <name evidence="2" type="ORF">AGERDE_LOCUS10678</name>
</gene>
<accession>A0A9N9DC31</accession>
<dbReference type="Proteomes" id="UP000789831">
    <property type="component" value="Unassembled WGS sequence"/>
</dbReference>
<sequence>MYKPISNFDGIKSPICGQVEARKISNDELYCCSKNTKNCYPFSSDCFGSDYQVAQCHNLTRLDACKRTDLAAVQVCGGLQNSLFCLSVDAISRRDTDYNRFSKAAEWIVNRSTEAESNNITVCDDGTSYQPCNDGTPNGTIAILSCGDLFKSELRCNWSNLTINDGKKIADLPRKPVTELCTTTVVCHDNTALIIGLATGVGVLGIIVIALVALFIRKLQKRDIHVDNISNHSSSDSDAP</sequence>
<evidence type="ECO:0000256" key="1">
    <source>
        <dbReference type="SAM" id="Phobius"/>
    </source>
</evidence>
<evidence type="ECO:0000313" key="3">
    <source>
        <dbReference type="Proteomes" id="UP000789831"/>
    </source>
</evidence>
<proteinExistence type="predicted"/>
<keyword evidence="3" id="KW-1185">Reference proteome</keyword>
<organism evidence="2 3">
    <name type="scientific">Ambispora gerdemannii</name>
    <dbReference type="NCBI Taxonomy" id="144530"/>
    <lineage>
        <taxon>Eukaryota</taxon>
        <taxon>Fungi</taxon>
        <taxon>Fungi incertae sedis</taxon>
        <taxon>Mucoromycota</taxon>
        <taxon>Glomeromycotina</taxon>
        <taxon>Glomeromycetes</taxon>
        <taxon>Archaeosporales</taxon>
        <taxon>Ambisporaceae</taxon>
        <taxon>Ambispora</taxon>
    </lineage>
</organism>
<dbReference type="OrthoDB" id="2475555at2759"/>
<keyword evidence="1" id="KW-0812">Transmembrane</keyword>
<dbReference type="AlphaFoldDB" id="A0A9N9DC31"/>
<name>A0A9N9DC31_9GLOM</name>
<keyword evidence="1" id="KW-1133">Transmembrane helix</keyword>
<protein>
    <submittedName>
        <fullName evidence="2">10811_t:CDS:1</fullName>
    </submittedName>
</protein>
<feature type="transmembrane region" description="Helical" evidence="1">
    <location>
        <begin position="192"/>
        <end position="216"/>
    </location>
</feature>
<comment type="caution">
    <text evidence="2">The sequence shown here is derived from an EMBL/GenBank/DDBJ whole genome shotgun (WGS) entry which is preliminary data.</text>
</comment>
<evidence type="ECO:0000313" key="2">
    <source>
        <dbReference type="EMBL" id="CAG8634421.1"/>
    </source>
</evidence>
<reference evidence="2" key="1">
    <citation type="submission" date="2021-06" db="EMBL/GenBank/DDBJ databases">
        <authorList>
            <person name="Kallberg Y."/>
            <person name="Tangrot J."/>
            <person name="Rosling A."/>
        </authorList>
    </citation>
    <scope>NUCLEOTIDE SEQUENCE</scope>
    <source>
        <strain evidence="2">MT106</strain>
    </source>
</reference>
<dbReference type="EMBL" id="CAJVPL010003531">
    <property type="protein sequence ID" value="CAG8634421.1"/>
    <property type="molecule type" value="Genomic_DNA"/>
</dbReference>